<evidence type="ECO:0000313" key="3">
    <source>
        <dbReference type="Proteomes" id="UP000215902"/>
    </source>
</evidence>
<feature type="region of interest" description="Disordered" evidence="1">
    <location>
        <begin position="1"/>
        <end position="104"/>
    </location>
</feature>
<sequence>RCQYSARPSGNRGGREGFGNGGGGGGFGNGGGGFGNGGGGGGFGNGGGGGGFGNGGGGGFGNGGGGGFGNGGGGGFGNGGGGGFGNGGGGGFGNGGSRGSYVNGGGSYGNKGGFRGGSSSNLDPESGLGFKPLPSSALAFSNSSDPSVAEVSSGASDLRALRLERLRQKESELEAARNHLGSVKDQPMPVKPPPQEQHRPSCSCRCLQTLMATGQTPGGQQLHRCRCVWTEVTANSFAAFAATQTGNSAQQPDKLADMSQVADRLLSDAGVHRIVRRGQATNEGAAAVSAVDATLSPDEFGRRLALAEAELRRTVSRMLLSAGQRPAAGGARLSVLGGLISDGLARCFSRQPQRRLLIDAVSLANLRRLTASVSAASPLLLVTDSVGLAAAAPLLVQLRPVLLTPAQSSLNPADVLKFDRLVLDDPSFGELVLMSLVHLTAAGRTLLWVVDQHVGDVADANNAEQDAAFDLLSEALTSGELPDVVACSLAVAVEDDDFDNCRPLSIAAAVLGEAVGFRDWLMMMGGGSSDGPRQSLERLRRHLLWCLHFHRPLMPKQLVDFADLMLGCSGPGAGNQSIGLCSLDDCASFLTDQLRFAFAFSYDSEAALRAWLAPSSAGSSRRLLPRPIADRLLPVCLTAALLANQLGLAVQSCVLRHQLVESCSALLLSLAHRLPQLRLLGRACGAGLSAADARFAELDVAGSLAESAVDCLLAIGALDYPEDDAGEDVEGADGTDIAAGAAFADDPGASAAAARFRLRNLALNPTAASLVVREAGRACLLQLGDLCQTELRRMSALLCRLLDGADATVGGDGVDAEELADLERLRALGLFAAAGRGGYRLRPGDDGGDEGGDAESLDGAAIEAGELLRAVELALL</sequence>
<dbReference type="Proteomes" id="UP000215902">
    <property type="component" value="Unassembled WGS sequence"/>
</dbReference>
<feature type="region of interest" description="Disordered" evidence="1">
    <location>
        <begin position="177"/>
        <end position="198"/>
    </location>
</feature>
<evidence type="ECO:0000256" key="1">
    <source>
        <dbReference type="SAM" id="MobiDB-lite"/>
    </source>
</evidence>
<accession>A0A267E1I1</accession>
<feature type="non-terminal residue" evidence="2">
    <location>
        <position position="1"/>
    </location>
</feature>
<organism evidence="2 3">
    <name type="scientific">Macrostomum lignano</name>
    <dbReference type="NCBI Taxonomy" id="282301"/>
    <lineage>
        <taxon>Eukaryota</taxon>
        <taxon>Metazoa</taxon>
        <taxon>Spiralia</taxon>
        <taxon>Lophotrochozoa</taxon>
        <taxon>Platyhelminthes</taxon>
        <taxon>Rhabditophora</taxon>
        <taxon>Macrostomorpha</taxon>
        <taxon>Macrostomida</taxon>
        <taxon>Macrostomidae</taxon>
        <taxon>Macrostomum</taxon>
    </lineage>
</organism>
<gene>
    <name evidence="2" type="ORF">BOX15_Mlig005743g1</name>
</gene>
<comment type="caution">
    <text evidence="2">The sequence shown here is derived from an EMBL/GenBank/DDBJ whole genome shotgun (WGS) entry which is preliminary data.</text>
</comment>
<feature type="compositionally biased region" description="Gly residues" evidence="1">
    <location>
        <begin position="16"/>
        <end position="104"/>
    </location>
</feature>
<reference evidence="2 3" key="1">
    <citation type="submission" date="2017-06" db="EMBL/GenBank/DDBJ databases">
        <title>A platform for efficient transgenesis in Macrostomum lignano, a flatworm model organism for stem cell research.</title>
        <authorList>
            <person name="Berezikov E."/>
        </authorList>
    </citation>
    <scope>NUCLEOTIDE SEQUENCE [LARGE SCALE GENOMIC DNA]</scope>
    <source>
        <strain evidence="2">DV1</strain>
        <tissue evidence="2">Whole organism</tissue>
    </source>
</reference>
<dbReference type="EMBL" id="NIVC01002759">
    <property type="protein sequence ID" value="PAA55401.1"/>
    <property type="molecule type" value="Genomic_DNA"/>
</dbReference>
<keyword evidence="3" id="KW-1185">Reference proteome</keyword>
<name>A0A267E1I1_9PLAT</name>
<protein>
    <submittedName>
        <fullName evidence="2">Uncharacterized protein</fullName>
    </submittedName>
</protein>
<dbReference type="STRING" id="282301.A0A267E1I1"/>
<dbReference type="AlphaFoldDB" id="A0A267E1I1"/>
<proteinExistence type="predicted"/>
<evidence type="ECO:0000313" key="2">
    <source>
        <dbReference type="EMBL" id="PAA55401.1"/>
    </source>
</evidence>